<evidence type="ECO:0000313" key="7">
    <source>
        <dbReference type="EMBL" id="KAF2609844.1"/>
    </source>
</evidence>
<feature type="compositionally biased region" description="Basic and acidic residues" evidence="5">
    <location>
        <begin position="573"/>
        <end position="613"/>
    </location>
</feature>
<evidence type="ECO:0000256" key="1">
    <source>
        <dbReference type="ARBA" id="ARBA00022723"/>
    </source>
</evidence>
<dbReference type="EMBL" id="QGKY02000089">
    <property type="protein sequence ID" value="KAF2609844.1"/>
    <property type="molecule type" value="Genomic_DNA"/>
</dbReference>
<dbReference type="PANTHER" id="PTHR10131">
    <property type="entry name" value="TNF RECEPTOR ASSOCIATED FACTOR"/>
    <property type="match status" value="1"/>
</dbReference>
<gene>
    <name evidence="7" type="ORF">F2Q70_00009838</name>
</gene>
<proteinExistence type="predicted"/>
<feature type="compositionally biased region" description="Acidic residues" evidence="5">
    <location>
        <begin position="429"/>
        <end position="439"/>
    </location>
</feature>
<name>A0A8S9LQH9_BRACR</name>
<keyword evidence="3 4" id="KW-0862">Zinc</keyword>
<sequence length="655" mass="73536">MDPPVSDLDKIDDQKEKAGPSFHCHLYDTELVHKMAQTLLPGLATACVDNTTGDIFRSPGSVAADIRKEMIEYLTNRSQTFVAEHIVASDTDSSHHPFDIVSDFIDDFATSKRNLFSRVSGWLLSERREDNVDDFAQEMEISGFWLTDHRQGLAETLLKNVDFKNGYHCEMRFQTEGELAEHVLTCGYRTMDCENEGCNAVFCKKQMESHDSVCPFKIVKCEQRCDESIMRREMDRHCITVCPMKLVNCVFRAVGCLDDVRQCEVQEHQLESVGSHLMCVLKSIYKEASMDDLKPRAEQIQQLSTRLSEARNARSLTNLVKEIDAKLGPLEIKTKSIDKTENTEKKGLGEAEIKGRPEIAGEMVSKEAELLVDDVKKVSEAEIAENVNEEGELKAQKLLEIGEFIKEGDNSSGADLSERTETKAPEVVVMDEDREEEESGETKQSITNGTRGLETEVNEVTDEEDRETKKSDEPSRIVMDKEENEEGAETINLSARASGEDREEEESEETKQSRANETRGLEEENRETKKSDETKSEAPARIVVEKEENEEGAETINLSARASVEDREEEESAETKQSRANETRGLETDEENRETKKSDETKSEAPTRIVMDKEENEEGAETINSSATASDEAEALSKSSEGFSKAQAETEPNLA</sequence>
<keyword evidence="1 4" id="KW-0479">Metal-binding</keyword>
<feature type="zinc finger region" description="TRAF-type" evidence="4">
    <location>
        <begin position="209"/>
        <end position="266"/>
    </location>
</feature>
<dbReference type="Pfam" id="PF02176">
    <property type="entry name" value="zf-TRAF"/>
    <property type="match status" value="1"/>
</dbReference>
<feature type="compositionally biased region" description="Basic and acidic residues" evidence="5">
    <location>
        <begin position="509"/>
        <end position="546"/>
    </location>
</feature>
<keyword evidence="2 4" id="KW-0863">Zinc-finger</keyword>
<dbReference type="Gene3D" id="3.30.40.10">
    <property type="entry name" value="Zinc/RING finger domain, C3HC4 (zinc finger)"/>
    <property type="match status" value="1"/>
</dbReference>
<evidence type="ECO:0000259" key="6">
    <source>
        <dbReference type="PROSITE" id="PS50145"/>
    </source>
</evidence>
<evidence type="ECO:0000256" key="2">
    <source>
        <dbReference type="ARBA" id="ARBA00022771"/>
    </source>
</evidence>
<organism evidence="7">
    <name type="scientific">Brassica cretica</name>
    <name type="common">Mustard</name>
    <dbReference type="NCBI Taxonomy" id="69181"/>
    <lineage>
        <taxon>Eukaryota</taxon>
        <taxon>Viridiplantae</taxon>
        <taxon>Streptophyta</taxon>
        <taxon>Embryophyta</taxon>
        <taxon>Tracheophyta</taxon>
        <taxon>Spermatophyta</taxon>
        <taxon>Magnoliopsida</taxon>
        <taxon>eudicotyledons</taxon>
        <taxon>Gunneridae</taxon>
        <taxon>Pentapetalae</taxon>
        <taxon>rosids</taxon>
        <taxon>malvids</taxon>
        <taxon>Brassicales</taxon>
        <taxon>Brassicaceae</taxon>
        <taxon>Brassiceae</taxon>
        <taxon>Brassica</taxon>
    </lineage>
</organism>
<feature type="domain" description="TRAF-type" evidence="6">
    <location>
        <begin position="209"/>
        <end position="266"/>
    </location>
</feature>
<protein>
    <recommendedName>
        <fullName evidence="6">TRAF-type domain-containing protein</fullName>
    </recommendedName>
</protein>
<dbReference type="AlphaFoldDB" id="A0A8S9LQH9"/>
<evidence type="ECO:0000256" key="3">
    <source>
        <dbReference type="ARBA" id="ARBA00022833"/>
    </source>
</evidence>
<dbReference type="GO" id="GO:0008270">
    <property type="term" value="F:zinc ion binding"/>
    <property type="evidence" value="ECO:0007669"/>
    <property type="project" value="UniProtKB-KW"/>
</dbReference>
<dbReference type="InterPro" id="IPR001293">
    <property type="entry name" value="Znf_TRAF"/>
</dbReference>
<feature type="compositionally biased region" description="Basic and acidic residues" evidence="5">
    <location>
        <begin position="466"/>
        <end position="481"/>
    </location>
</feature>
<comment type="caution">
    <text evidence="7">The sequence shown here is derived from an EMBL/GenBank/DDBJ whole genome shotgun (WGS) entry which is preliminary data.</text>
</comment>
<dbReference type="InterPro" id="IPR013083">
    <property type="entry name" value="Znf_RING/FYVE/PHD"/>
</dbReference>
<feature type="region of interest" description="Disordered" evidence="5">
    <location>
        <begin position="408"/>
        <end position="655"/>
    </location>
</feature>
<dbReference type="PANTHER" id="PTHR10131:SF161">
    <property type="entry name" value="F26K24.24 PROTEIN"/>
    <property type="match status" value="1"/>
</dbReference>
<reference evidence="7" key="1">
    <citation type="submission" date="2019-12" db="EMBL/GenBank/DDBJ databases">
        <title>Genome sequencing and annotation of Brassica cretica.</title>
        <authorList>
            <person name="Studholme D.J."/>
            <person name="Sarris P.F."/>
        </authorList>
    </citation>
    <scope>NUCLEOTIDE SEQUENCE</scope>
    <source>
        <strain evidence="7">PFS-102/07</strain>
        <tissue evidence="7">Leaf</tissue>
    </source>
</reference>
<evidence type="ECO:0000256" key="5">
    <source>
        <dbReference type="SAM" id="MobiDB-lite"/>
    </source>
</evidence>
<dbReference type="SUPFAM" id="SSF49599">
    <property type="entry name" value="TRAF domain-like"/>
    <property type="match status" value="1"/>
</dbReference>
<feature type="compositionally biased region" description="Acidic residues" evidence="5">
    <location>
        <begin position="456"/>
        <end position="465"/>
    </location>
</feature>
<accession>A0A8S9LQH9</accession>
<evidence type="ECO:0000256" key="4">
    <source>
        <dbReference type="PROSITE-ProRule" id="PRU00207"/>
    </source>
</evidence>
<dbReference type="PROSITE" id="PS50145">
    <property type="entry name" value="ZF_TRAF"/>
    <property type="match status" value="1"/>
</dbReference>